<sequence length="92" mass="10924">MILSYADKETERLSRGERVRRFLPFERVALRKLRQLELAASINDLRIPPGNRLEILQGDRFGQHSIRINDRFRICFRWTSAGPQDVEIVDYH</sequence>
<name>A0A3E4QWX8_9ACTN</name>
<dbReference type="RefSeq" id="WP_117679093.1">
    <property type="nucleotide sequence ID" value="NZ_DBGDYU010000088.1"/>
</dbReference>
<evidence type="ECO:0000313" key="1">
    <source>
        <dbReference type="EMBL" id="RGL11746.1"/>
    </source>
</evidence>
<dbReference type="Pfam" id="PF05015">
    <property type="entry name" value="HigB-like_toxin"/>
    <property type="match status" value="1"/>
</dbReference>
<proteinExistence type="predicted"/>
<comment type="caution">
    <text evidence="1">The sequence shown here is derived from an EMBL/GenBank/DDBJ whole genome shotgun (WGS) entry which is preliminary data.</text>
</comment>
<dbReference type="PANTHER" id="PTHR40266:SF2">
    <property type="entry name" value="TOXIN HIGB-1"/>
    <property type="match status" value="1"/>
</dbReference>
<dbReference type="InterPro" id="IPR007711">
    <property type="entry name" value="HigB-1"/>
</dbReference>
<dbReference type="Gene3D" id="3.30.2310.20">
    <property type="entry name" value="RelE-like"/>
    <property type="match status" value="1"/>
</dbReference>
<dbReference type="InterPro" id="IPR035093">
    <property type="entry name" value="RelE/ParE_toxin_dom_sf"/>
</dbReference>
<dbReference type="EMBL" id="QSRJ01000002">
    <property type="protein sequence ID" value="RGL11746.1"/>
    <property type="molecule type" value="Genomic_DNA"/>
</dbReference>
<dbReference type="AlphaFoldDB" id="A0A3E4QWX8"/>
<dbReference type="PANTHER" id="PTHR40266">
    <property type="entry name" value="TOXIN HIGB-1"/>
    <property type="match status" value="1"/>
</dbReference>
<evidence type="ECO:0000313" key="2">
    <source>
        <dbReference type="Proteomes" id="UP000260943"/>
    </source>
</evidence>
<dbReference type="Proteomes" id="UP000260943">
    <property type="component" value="Unassembled WGS sequence"/>
</dbReference>
<gene>
    <name evidence="1" type="ORF">DXC81_02650</name>
</gene>
<dbReference type="SUPFAM" id="SSF143011">
    <property type="entry name" value="RelE-like"/>
    <property type="match status" value="1"/>
</dbReference>
<accession>A0A3E4QWX8</accession>
<organism evidence="1 2">
    <name type="scientific">Collinsella tanakaei</name>
    <dbReference type="NCBI Taxonomy" id="626935"/>
    <lineage>
        <taxon>Bacteria</taxon>
        <taxon>Bacillati</taxon>
        <taxon>Actinomycetota</taxon>
        <taxon>Coriobacteriia</taxon>
        <taxon>Coriobacteriales</taxon>
        <taxon>Coriobacteriaceae</taxon>
        <taxon>Collinsella</taxon>
    </lineage>
</organism>
<reference evidence="1 2" key="1">
    <citation type="submission" date="2018-08" db="EMBL/GenBank/DDBJ databases">
        <title>A genome reference for cultivated species of the human gut microbiota.</title>
        <authorList>
            <person name="Zou Y."/>
            <person name="Xue W."/>
            <person name="Luo G."/>
        </authorList>
    </citation>
    <scope>NUCLEOTIDE SEQUENCE [LARGE SCALE GENOMIC DNA]</scope>
    <source>
        <strain evidence="1 2">TF08-14</strain>
    </source>
</reference>
<protein>
    <submittedName>
        <fullName evidence="1">Excinuclease ABC subunit A</fullName>
    </submittedName>
</protein>